<feature type="non-terminal residue" evidence="2">
    <location>
        <position position="71"/>
    </location>
</feature>
<keyword evidence="3" id="KW-1185">Reference proteome</keyword>
<organism evidence="2 3">
    <name type="scientific">Mycena alexandri</name>
    <dbReference type="NCBI Taxonomy" id="1745969"/>
    <lineage>
        <taxon>Eukaryota</taxon>
        <taxon>Fungi</taxon>
        <taxon>Dikarya</taxon>
        <taxon>Basidiomycota</taxon>
        <taxon>Agaricomycotina</taxon>
        <taxon>Agaricomycetes</taxon>
        <taxon>Agaricomycetidae</taxon>
        <taxon>Agaricales</taxon>
        <taxon>Marasmiineae</taxon>
        <taxon>Mycenaceae</taxon>
        <taxon>Mycena</taxon>
    </lineage>
</organism>
<comment type="caution">
    <text evidence="2">The sequence shown here is derived from an EMBL/GenBank/DDBJ whole genome shotgun (WGS) entry which is preliminary data.</text>
</comment>
<accession>A0AAD6WZ30</accession>
<dbReference type="AlphaFoldDB" id="A0AAD6WZ30"/>
<feature type="transmembrane region" description="Helical" evidence="1">
    <location>
        <begin position="49"/>
        <end position="68"/>
    </location>
</feature>
<keyword evidence="1" id="KW-1133">Transmembrane helix</keyword>
<proteinExistence type="predicted"/>
<reference evidence="2" key="1">
    <citation type="submission" date="2023-03" db="EMBL/GenBank/DDBJ databases">
        <title>Massive genome expansion in bonnet fungi (Mycena s.s.) driven by repeated elements and novel gene families across ecological guilds.</title>
        <authorList>
            <consortium name="Lawrence Berkeley National Laboratory"/>
            <person name="Harder C.B."/>
            <person name="Miyauchi S."/>
            <person name="Viragh M."/>
            <person name="Kuo A."/>
            <person name="Thoen E."/>
            <person name="Andreopoulos B."/>
            <person name="Lu D."/>
            <person name="Skrede I."/>
            <person name="Drula E."/>
            <person name="Henrissat B."/>
            <person name="Morin E."/>
            <person name="Kohler A."/>
            <person name="Barry K."/>
            <person name="LaButti K."/>
            <person name="Morin E."/>
            <person name="Salamov A."/>
            <person name="Lipzen A."/>
            <person name="Mereny Z."/>
            <person name="Hegedus B."/>
            <person name="Baldrian P."/>
            <person name="Stursova M."/>
            <person name="Weitz H."/>
            <person name="Taylor A."/>
            <person name="Grigoriev I.V."/>
            <person name="Nagy L.G."/>
            <person name="Martin F."/>
            <person name="Kauserud H."/>
        </authorList>
    </citation>
    <scope>NUCLEOTIDE SEQUENCE</scope>
    <source>
        <strain evidence="2">CBHHK200</strain>
    </source>
</reference>
<protein>
    <submittedName>
        <fullName evidence="2">Uncharacterized protein</fullName>
    </submittedName>
</protein>
<gene>
    <name evidence="2" type="ORF">C8F04DRAFT_1118026</name>
</gene>
<keyword evidence="1" id="KW-0812">Transmembrane</keyword>
<dbReference type="EMBL" id="JARJCM010000108">
    <property type="protein sequence ID" value="KAJ7028806.1"/>
    <property type="molecule type" value="Genomic_DNA"/>
</dbReference>
<keyword evidence="1" id="KW-0472">Membrane</keyword>
<evidence type="ECO:0000313" key="3">
    <source>
        <dbReference type="Proteomes" id="UP001218188"/>
    </source>
</evidence>
<evidence type="ECO:0000256" key="1">
    <source>
        <dbReference type="SAM" id="Phobius"/>
    </source>
</evidence>
<dbReference type="Proteomes" id="UP001218188">
    <property type="component" value="Unassembled WGS sequence"/>
</dbReference>
<evidence type="ECO:0000313" key="2">
    <source>
        <dbReference type="EMBL" id="KAJ7028806.1"/>
    </source>
</evidence>
<name>A0AAD6WZ30_9AGAR</name>
<sequence>MASTRPSVTPIRAITTPLRSTAAPPIPPPSALYIPLAKTILQRRLARRIFPFTFAICVGVSLVWLAWIDGV</sequence>